<dbReference type="InterPro" id="IPR002761">
    <property type="entry name" value="Diphthami_syn_dom"/>
</dbReference>
<dbReference type="InterPro" id="IPR014729">
    <property type="entry name" value="Rossmann-like_a/b/a_fold"/>
</dbReference>
<dbReference type="InterPro" id="IPR030662">
    <property type="entry name" value="DPH6/MJ0570"/>
</dbReference>
<organism evidence="2 3">
    <name type="scientific">Vulcanisaeta souniana JCM 11219</name>
    <dbReference type="NCBI Taxonomy" id="1293586"/>
    <lineage>
        <taxon>Archaea</taxon>
        <taxon>Thermoproteota</taxon>
        <taxon>Thermoprotei</taxon>
        <taxon>Thermoproteales</taxon>
        <taxon>Thermoproteaceae</taxon>
        <taxon>Vulcanisaeta</taxon>
    </lineage>
</organism>
<dbReference type="Proteomes" id="UP001060771">
    <property type="component" value="Chromosome"/>
</dbReference>
<reference evidence="3" key="1">
    <citation type="submission" date="2022-09" db="EMBL/GenBank/DDBJ databases">
        <title>Complete genome sequence of Vulcanisaeta souniana.</title>
        <authorList>
            <person name="Kato S."/>
            <person name="Itoh T."/>
            <person name="Ohkuma M."/>
        </authorList>
    </citation>
    <scope>NUCLEOTIDE SEQUENCE [LARGE SCALE GENOMIC DNA]</scope>
    <source>
        <strain evidence="3">JCM 11219</strain>
    </source>
</reference>
<dbReference type="CDD" id="cd01994">
    <property type="entry name" value="AANH_PF0828-like"/>
    <property type="match status" value="1"/>
</dbReference>
<dbReference type="Gene3D" id="3.90.1490.10">
    <property type="entry name" value="putative n-type atp pyrophosphatase, domain 2"/>
    <property type="match status" value="1"/>
</dbReference>
<evidence type="ECO:0000313" key="2">
    <source>
        <dbReference type="EMBL" id="BDR91348.1"/>
    </source>
</evidence>
<sequence>MRVCSLFSGGKDSTYALHWAVLKGFDVVCLLTLRPHRGDSWMFHYPNIEWTKYQAESLGIPQYVCDTSGIKDLELEDLRRAFIEVKGKYEVDGIVTGALLSDYQRMMINMIAHEVGLRVYSPLWRKNQVDYLRDLYRHGFRFMLTSISTVGISPRLLGKVLTPSDIEELIGAALRFGFNPALEGGEGESFVVDAPLFREEIVIGDGEVHRLDQYSWIYIIKSIYLKPKVLVNPVTTSQ</sequence>
<accession>A0ABN6SPJ7</accession>
<feature type="domain" description="Diphthamide synthase" evidence="1">
    <location>
        <begin position="1"/>
        <end position="221"/>
    </location>
</feature>
<dbReference type="PANTHER" id="PTHR12196:SF2">
    <property type="entry name" value="DIPHTHINE--AMMONIA LIGASE"/>
    <property type="match status" value="1"/>
</dbReference>
<keyword evidence="2" id="KW-0547">Nucleotide-binding</keyword>
<dbReference type="NCBIfam" id="TIGR03679">
    <property type="entry name" value="arCOG00187"/>
    <property type="match status" value="1"/>
</dbReference>
<dbReference type="PANTHER" id="PTHR12196">
    <property type="entry name" value="DOMAIN OF UNKNOWN FUNCTION 71 DUF71 -CONTAINING PROTEIN"/>
    <property type="match status" value="1"/>
</dbReference>
<keyword evidence="2" id="KW-0067">ATP-binding</keyword>
<keyword evidence="3" id="KW-1185">Reference proteome</keyword>
<dbReference type="SUPFAM" id="SSF52402">
    <property type="entry name" value="Adenine nucleotide alpha hydrolases-like"/>
    <property type="match status" value="1"/>
</dbReference>
<dbReference type="Gene3D" id="3.40.50.620">
    <property type="entry name" value="HUPs"/>
    <property type="match status" value="1"/>
</dbReference>
<gene>
    <name evidence="2" type="ORF">Vsou_04410</name>
</gene>
<evidence type="ECO:0000313" key="3">
    <source>
        <dbReference type="Proteomes" id="UP001060771"/>
    </source>
</evidence>
<dbReference type="Pfam" id="PF01902">
    <property type="entry name" value="Diphthami_syn_2"/>
    <property type="match status" value="1"/>
</dbReference>
<dbReference type="RefSeq" id="WP_188602685.1">
    <property type="nucleotide sequence ID" value="NZ_AP026830.1"/>
</dbReference>
<dbReference type="EMBL" id="AP026830">
    <property type="protein sequence ID" value="BDR91348.1"/>
    <property type="molecule type" value="Genomic_DNA"/>
</dbReference>
<dbReference type="NCBIfam" id="TIGR00290">
    <property type="entry name" value="MJ0570_dom"/>
    <property type="match status" value="1"/>
</dbReference>
<evidence type="ECO:0000259" key="1">
    <source>
        <dbReference type="Pfam" id="PF01902"/>
    </source>
</evidence>
<protein>
    <submittedName>
        <fullName evidence="2">ATP-binding protein</fullName>
    </submittedName>
</protein>
<dbReference type="PIRSF" id="PIRSF039123">
    <property type="entry name" value="Diphthamide_synthase"/>
    <property type="match status" value="1"/>
</dbReference>
<proteinExistence type="predicted"/>
<dbReference type="GeneID" id="76205995"/>
<name>A0ABN6SPJ7_9CREN</name>
<dbReference type="GO" id="GO:0005524">
    <property type="term" value="F:ATP binding"/>
    <property type="evidence" value="ECO:0007669"/>
    <property type="project" value="UniProtKB-KW"/>
</dbReference>
<dbReference type="InterPro" id="IPR022427">
    <property type="entry name" value="MJ0570_ATP-bd"/>
</dbReference>